<dbReference type="OrthoDB" id="47801at2759"/>
<feature type="region of interest" description="Disordered" evidence="1">
    <location>
        <begin position="223"/>
        <end position="271"/>
    </location>
</feature>
<dbReference type="Proteomes" id="UP000308549">
    <property type="component" value="Unassembled WGS sequence"/>
</dbReference>
<protein>
    <submittedName>
        <fullName evidence="2">Uncharacterized protein</fullName>
    </submittedName>
</protein>
<organism evidence="2 3">
    <name type="scientific">Salinomyces thailandicus</name>
    <dbReference type="NCBI Taxonomy" id="706561"/>
    <lineage>
        <taxon>Eukaryota</taxon>
        <taxon>Fungi</taxon>
        <taxon>Dikarya</taxon>
        <taxon>Ascomycota</taxon>
        <taxon>Pezizomycotina</taxon>
        <taxon>Dothideomycetes</taxon>
        <taxon>Dothideomycetidae</taxon>
        <taxon>Mycosphaerellales</taxon>
        <taxon>Teratosphaeriaceae</taxon>
        <taxon>Salinomyces</taxon>
    </lineage>
</organism>
<evidence type="ECO:0000313" key="3">
    <source>
        <dbReference type="Proteomes" id="UP000308549"/>
    </source>
</evidence>
<dbReference type="EMBL" id="NAJL01000035">
    <property type="protein sequence ID" value="TKA25432.1"/>
    <property type="molecule type" value="Genomic_DNA"/>
</dbReference>
<evidence type="ECO:0000313" key="2">
    <source>
        <dbReference type="EMBL" id="TKA25432.1"/>
    </source>
</evidence>
<keyword evidence="3" id="KW-1185">Reference proteome</keyword>
<evidence type="ECO:0000256" key="1">
    <source>
        <dbReference type="SAM" id="MobiDB-lite"/>
    </source>
</evidence>
<feature type="compositionally biased region" description="Basic and acidic residues" evidence="1">
    <location>
        <begin position="231"/>
        <end position="254"/>
    </location>
</feature>
<name>A0A4U0TU07_9PEZI</name>
<sequence length="445" mass="48382">MSTRMEPANEPQAQDDVEVESPLSISDRNPFDLSLFSPFLPSPEIPDDDSSPMKGMDMTKAAKEVRALGRRFLSIGCAACGRQIDVNADIIGQFKYQFKTSTKSATAVSRKQLDTYVAAVRRVTKNLKRSHTRAGVAPGASQQKDDVPAGLMLNCGRCPSITCPGCGKDSPDSPSEASGSGLRFVWHCDQERLAHIWFLLCAYDHQTRDSKPQSSIVRLRVETAADSEGSVGKHAEKGKKTGEDASKNNPRDAKSNPSQEDQPTGLDGNDIDDITAKTMEALTLLLPSRKRDEATDFDYDPPSAVASLLSRSSIVDRAAELLRNGTLDDLQRRGGLYESLLSFVTLLSRYPATRALLQEPRLASQAGHDLLRLSLGRPTRLQGERVEGEMSVAACMAFLAGPAAILVRDWDYERVHSEGDLQAVGLCGRVGEVAGLLKARPLKRG</sequence>
<feature type="region of interest" description="Disordered" evidence="1">
    <location>
        <begin position="1"/>
        <end position="26"/>
    </location>
</feature>
<accession>A0A4U0TU07</accession>
<proteinExistence type="predicted"/>
<gene>
    <name evidence="2" type="ORF">B0A50_06299</name>
</gene>
<reference evidence="2 3" key="1">
    <citation type="submission" date="2017-03" db="EMBL/GenBank/DDBJ databases">
        <title>Genomes of endolithic fungi from Antarctica.</title>
        <authorList>
            <person name="Coleine C."/>
            <person name="Masonjones S."/>
            <person name="Stajich J.E."/>
        </authorList>
    </citation>
    <scope>NUCLEOTIDE SEQUENCE [LARGE SCALE GENOMIC DNA]</scope>
    <source>
        <strain evidence="2 3">CCFEE 6315</strain>
    </source>
</reference>
<dbReference type="AlphaFoldDB" id="A0A4U0TU07"/>
<comment type="caution">
    <text evidence="2">The sequence shown here is derived from an EMBL/GenBank/DDBJ whole genome shotgun (WGS) entry which is preliminary data.</text>
</comment>